<dbReference type="PROSITE" id="PS50865">
    <property type="entry name" value="ZF_MYND_2"/>
    <property type="match status" value="1"/>
</dbReference>
<evidence type="ECO:0000256" key="5">
    <source>
        <dbReference type="SAM" id="MobiDB-lite"/>
    </source>
</evidence>
<feature type="region of interest" description="Disordered" evidence="5">
    <location>
        <begin position="249"/>
        <end position="268"/>
    </location>
</feature>
<accession>A0A371D5B8</accession>
<evidence type="ECO:0000256" key="2">
    <source>
        <dbReference type="ARBA" id="ARBA00022771"/>
    </source>
</evidence>
<keyword evidence="2 4" id="KW-0863">Zinc-finger</keyword>
<evidence type="ECO:0000259" key="6">
    <source>
        <dbReference type="PROSITE" id="PS50865"/>
    </source>
</evidence>
<dbReference type="EMBL" id="KZ857416">
    <property type="protein sequence ID" value="RDX47730.1"/>
    <property type="molecule type" value="Genomic_DNA"/>
</dbReference>
<dbReference type="AlphaFoldDB" id="A0A371D5B8"/>
<keyword evidence="3" id="KW-0862">Zinc</keyword>
<evidence type="ECO:0000256" key="1">
    <source>
        <dbReference type="ARBA" id="ARBA00022723"/>
    </source>
</evidence>
<dbReference type="InterPro" id="IPR002893">
    <property type="entry name" value="Znf_MYND"/>
</dbReference>
<dbReference type="STRING" id="139420.A0A371D5B8"/>
<evidence type="ECO:0000313" key="7">
    <source>
        <dbReference type="EMBL" id="RDX47730.1"/>
    </source>
</evidence>
<dbReference type="Proteomes" id="UP000256964">
    <property type="component" value="Unassembled WGS sequence"/>
</dbReference>
<reference evidence="7 8" key="1">
    <citation type="journal article" date="2018" name="Biotechnol. Biofuels">
        <title>Integrative visual omics of the white-rot fungus Polyporus brumalis exposes the biotechnological potential of its oxidative enzymes for delignifying raw plant biomass.</title>
        <authorList>
            <person name="Miyauchi S."/>
            <person name="Rancon A."/>
            <person name="Drula E."/>
            <person name="Hage H."/>
            <person name="Chaduli D."/>
            <person name="Favel A."/>
            <person name="Grisel S."/>
            <person name="Henrissat B."/>
            <person name="Herpoel-Gimbert I."/>
            <person name="Ruiz-Duenas F.J."/>
            <person name="Chevret D."/>
            <person name="Hainaut M."/>
            <person name="Lin J."/>
            <person name="Wang M."/>
            <person name="Pangilinan J."/>
            <person name="Lipzen A."/>
            <person name="Lesage-Meessen L."/>
            <person name="Navarro D."/>
            <person name="Riley R."/>
            <person name="Grigoriev I.V."/>
            <person name="Zhou S."/>
            <person name="Raouche S."/>
            <person name="Rosso M.N."/>
        </authorList>
    </citation>
    <scope>NUCLEOTIDE SEQUENCE [LARGE SCALE GENOMIC DNA]</scope>
    <source>
        <strain evidence="7 8">BRFM 1820</strain>
    </source>
</reference>
<gene>
    <name evidence="7" type="ORF">OH76DRAFT_1484415</name>
</gene>
<evidence type="ECO:0000313" key="8">
    <source>
        <dbReference type="Proteomes" id="UP000256964"/>
    </source>
</evidence>
<dbReference type="OrthoDB" id="2756551at2759"/>
<keyword evidence="8" id="KW-1185">Reference proteome</keyword>
<name>A0A371D5B8_9APHY</name>
<dbReference type="Gene3D" id="6.10.140.2220">
    <property type="match status" value="1"/>
</dbReference>
<evidence type="ECO:0000256" key="3">
    <source>
        <dbReference type="ARBA" id="ARBA00022833"/>
    </source>
</evidence>
<proteinExistence type="predicted"/>
<dbReference type="GO" id="GO:0008270">
    <property type="term" value="F:zinc ion binding"/>
    <property type="evidence" value="ECO:0007669"/>
    <property type="project" value="UniProtKB-KW"/>
</dbReference>
<keyword evidence="1" id="KW-0479">Metal-binding</keyword>
<organism evidence="7 8">
    <name type="scientific">Lentinus brumalis</name>
    <dbReference type="NCBI Taxonomy" id="2498619"/>
    <lineage>
        <taxon>Eukaryota</taxon>
        <taxon>Fungi</taxon>
        <taxon>Dikarya</taxon>
        <taxon>Basidiomycota</taxon>
        <taxon>Agaricomycotina</taxon>
        <taxon>Agaricomycetes</taxon>
        <taxon>Polyporales</taxon>
        <taxon>Polyporaceae</taxon>
        <taxon>Lentinus</taxon>
    </lineage>
</organism>
<dbReference type="SUPFAM" id="SSF144232">
    <property type="entry name" value="HIT/MYND zinc finger-like"/>
    <property type="match status" value="1"/>
</dbReference>
<feature type="domain" description="MYND-type" evidence="6">
    <location>
        <begin position="142"/>
        <end position="186"/>
    </location>
</feature>
<evidence type="ECO:0000256" key="4">
    <source>
        <dbReference type="PROSITE-ProRule" id="PRU00134"/>
    </source>
</evidence>
<protein>
    <recommendedName>
        <fullName evidence="6">MYND-type domain-containing protein</fullName>
    </recommendedName>
</protein>
<dbReference type="Pfam" id="PF01753">
    <property type="entry name" value="zf-MYND"/>
    <property type="match status" value="1"/>
</dbReference>
<sequence length="403" mass="45297">MPSFSTILRAPYRILSSATVTTSAYSPQAHLPGLALGRHHASWFLVYAKRPVLSSERVVMCLNFVIPGNPHSVGAISPSGNSVFTIGGYEGAACRVMDALRGLRDEQDRSPVAPTRYPAHDRYGLLADVEVLIPEDELIHACAYCGKWETQCGPGFLRCSGCKSRHYCSEECQKDDWKSQYHQGECQLLQDGNAYEVEARRKLHNNGWYFDYGPEGHQILRKDTGPHTYERAMYTSSVGYLAYGRRYPPHDVVPPRRPRPHPLPRDDGYPRGFLPTGYAWMDEAIKHMHVLKRGSSSRVLRELPKMYPVSQAVRAIDIPPFPPLPQTDGFVPTGDPFLDEQLLGEHLCKHGMAAQRGELETVVNARRESVEARKRLAVQREVRTAKAIEAAEKPKRYTRGTCV</sequence>